<feature type="transmembrane region" description="Helical" evidence="1">
    <location>
        <begin position="226"/>
        <end position="245"/>
    </location>
</feature>
<feature type="transmembrane region" description="Helical" evidence="1">
    <location>
        <begin position="468"/>
        <end position="492"/>
    </location>
</feature>
<name>A0A3S3NTM2_9ACAR</name>
<dbReference type="PANTHER" id="PTHR11161:SF0">
    <property type="entry name" value="O-ACYLTRANSFERASE LIKE PROTEIN"/>
    <property type="match status" value="1"/>
</dbReference>
<keyword evidence="1" id="KW-1133">Transmembrane helix</keyword>
<feature type="transmembrane region" description="Helical" evidence="1">
    <location>
        <begin position="285"/>
        <end position="307"/>
    </location>
</feature>
<dbReference type="PANTHER" id="PTHR11161">
    <property type="entry name" value="O-ACYLTRANSFERASE"/>
    <property type="match status" value="1"/>
</dbReference>
<evidence type="ECO:0000256" key="1">
    <source>
        <dbReference type="SAM" id="Phobius"/>
    </source>
</evidence>
<proteinExistence type="predicted"/>
<dbReference type="AlphaFoldDB" id="A0A3S3NTM2"/>
<sequence length="500" mass="57783">MVSFYALLFFACVNIVSAENEQIVKQWSTAAETFDRFLWPQAPKIVELISNVTNGSRFEIGDQCANSLSLLATGIQSRKLWALKFIEASALTKNNFLQGYMSDFGDFEECIHIKADSIIGQYCVLSLNFPLPPKPLLSSRKAISLDLKGTDLEGTYYQLYATDVRPLYNEAINFGFCVPSNCTQSEIKNVIYEYFRETNLNANLKGCSSLEIQNASFEEHPFHRNYFMIAMILFILVATYLAEIVKQGLLADILKSFSVIRNTEKLWPTSQNGERELGFVHGLRFYFHVWTILGHLIGMYAFLPSYFAMFRKVEYSHWLIEEVIDSILVGIAMFFFLRTTPALVGVILLQHVFALNSKNTNPIAWDILNKLENNCVKNWWLNLLYLNNWLHPLDQCILNTWSLSVDWQLYIMSFLIIKWLYFSPKKGVISLLTLMVIGTLLTMFQTYYYDLPPFVELFTPSPNFFDNIHYTFFTFNYISSYFLGILVAYLVINDIKPKNK</sequence>
<keyword evidence="6" id="KW-1185">Reference proteome</keyword>
<reference evidence="4" key="2">
    <citation type="submission" date="2018-11" db="EMBL/GenBank/DDBJ databases">
        <title>Trombidioid mite genomics.</title>
        <authorList>
            <person name="Dong X."/>
        </authorList>
    </citation>
    <scope>NUCLEOTIDE SEQUENCE</scope>
    <source>
        <strain evidence="4">UoL-WK</strain>
    </source>
</reference>
<gene>
    <name evidence="4" type="ORF">B4U79_00661</name>
    <name evidence="5" type="ORF">B4U79_10321</name>
</gene>
<dbReference type="EMBL" id="NCKU01004482">
    <property type="protein sequence ID" value="RWS05872.1"/>
    <property type="molecule type" value="Genomic_DNA"/>
</dbReference>
<evidence type="ECO:0000313" key="6">
    <source>
        <dbReference type="Proteomes" id="UP000285301"/>
    </source>
</evidence>
<dbReference type="EMBL" id="NCKU01004517">
    <property type="protein sequence ID" value="RWS05841.1"/>
    <property type="molecule type" value="Genomic_DNA"/>
</dbReference>
<dbReference type="SMART" id="SM00703">
    <property type="entry name" value="NRF"/>
    <property type="match status" value="1"/>
</dbReference>
<dbReference type="InterPro" id="IPR006621">
    <property type="entry name" value="Nose-resist-to-fluoxetine_N"/>
</dbReference>
<protein>
    <submittedName>
        <fullName evidence="4">Nose resistant to fluoxetine protein 6-like protein</fullName>
    </submittedName>
</protein>
<feature type="non-terminal residue" evidence="4">
    <location>
        <position position="500"/>
    </location>
</feature>
<accession>A0A3S3NTM2</accession>
<keyword evidence="2" id="KW-0732">Signal</keyword>
<feature type="transmembrane region" description="Helical" evidence="1">
    <location>
        <begin position="327"/>
        <end position="349"/>
    </location>
</feature>
<dbReference type="InterPro" id="IPR052728">
    <property type="entry name" value="O2_lipid_transport_reg"/>
</dbReference>
<dbReference type="OrthoDB" id="6411378at2759"/>
<keyword evidence="1" id="KW-0472">Membrane</keyword>
<organism evidence="4 6">
    <name type="scientific">Dinothrombium tinctorium</name>
    <dbReference type="NCBI Taxonomy" id="1965070"/>
    <lineage>
        <taxon>Eukaryota</taxon>
        <taxon>Metazoa</taxon>
        <taxon>Ecdysozoa</taxon>
        <taxon>Arthropoda</taxon>
        <taxon>Chelicerata</taxon>
        <taxon>Arachnida</taxon>
        <taxon>Acari</taxon>
        <taxon>Acariformes</taxon>
        <taxon>Trombidiformes</taxon>
        <taxon>Prostigmata</taxon>
        <taxon>Anystina</taxon>
        <taxon>Parasitengona</taxon>
        <taxon>Trombidioidea</taxon>
        <taxon>Trombidiidae</taxon>
        <taxon>Dinothrombium</taxon>
    </lineage>
</organism>
<evidence type="ECO:0000259" key="3">
    <source>
        <dbReference type="SMART" id="SM00703"/>
    </source>
</evidence>
<feature type="transmembrane region" description="Helical" evidence="1">
    <location>
        <begin position="428"/>
        <end position="448"/>
    </location>
</feature>
<feature type="signal peptide" evidence="2">
    <location>
        <begin position="1"/>
        <end position="18"/>
    </location>
</feature>
<evidence type="ECO:0000256" key="2">
    <source>
        <dbReference type="SAM" id="SignalP"/>
    </source>
</evidence>
<reference evidence="4 6" key="1">
    <citation type="journal article" date="2018" name="Gigascience">
        <title>Genomes of trombidid mites reveal novel predicted allergens and laterally-transferred genes associated with secondary metabolism.</title>
        <authorList>
            <person name="Dong X."/>
            <person name="Chaisiri K."/>
            <person name="Xia D."/>
            <person name="Armstrong S.D."/>
            <person name="Fang Y."/>
            <person name="Donnelly M.J."/>
            <person name="Kadowaki T."/>
            <person name="McGarry J.W."/>
            <person name="Darby A.C."/>
            <person name="Makepeace B.L."/>
        </authorList>
    </citation>
    <scope>NUCLEOTIDE SEQUENCE [LARGE SCALE GENOMIC DNA]</scope>
    <source>
        <strain evidence="4">UoL-WK</strain>
    </source>
</reference>
<feature type="domain" description="Nose resistant-to-fluoxetine protein N-terminal" evidence="3">
    <location>
        <begin position="61"/>
        <end position="209"/>
    </location>
</feature>
<keyword evidence="1" id="KW-0812">Transmembrane</keyword>
<feature type="chain" id="PRO_5033398966" evidence="2">
    <location>
        <begin position="19"/>
        <end position="500"/>
    </location>
</feature>
<comment type="caution">
    <text evidence="4">The sequence shown here is derived from an EMBL/GenBank/DDBJ whole genome shotgun (WGS) entry which is preliminary data.</text>
</comment>
<dbReference type="Proteomes" id="UP000285301">
    <property type="component" value="Unassembled WGS sequence"/>
</dbReference>
<evidence type="ECO:0000313" key="4">
    <source>
        <dbReference type="EMBL" id="RWS05841.1"/>
    </source>
</evidence>
<dbReference type="Pfam" id="PF20146">
    <property type="entry name" value="NRF"/>
    <property type="match status" value="1"/>
</dbReference>
<evidence type="ECO:0000313" key="5">
    <source>
        <dbReference type="EMBL" id="RWS05872.1"/>
    </source>
</evidence>